<keyword evidence="8" id="KW-0648">Protein biosynthesis</keyword>
<comment type="caution">
    <text evidence="10">The sequence shown here is derived from an EMBL/GenBank/DDBJ whole genome shotgun (WGS) entry which is preliminary data.</text>
</comment>
<dbReference type="NCBIfam" id="TIGR03838">
    <property type="entry name" value="queuosine_YadB"/>
    <property type="match status" value="1"/>
</dbReference>
<dbReference type="HAMAP" id="MF_01428">
    <property type="entry name" value="Glu_Q_tRNA_synth"/>
    <property type="match status" value="1"/>
</dbReference>
<dbReference type="AlphaFoldDB" id="A0A7C8FQ07"/>
<dbReference type="EC" id="6.1.1.-" evidence="7"/>
<feature type="binding site" evidence="7">
    <location>
        <position position="235"/>
    </location>
    <ligand>
        <name>ATP</name>
        <dbReference type="ChEBI" id="CHEBI:30616"/>
    </ligand>
</feature>
<sequence length="315" mass="34232">MSAGRFAPSPSGDLHVGNLRTAVLAWLLAHATGRKFVLRIEDLDRARARDPRPQLEALRAIGLDWDGPVHVQSRHVARFDAAIDDLRRRGLVYECWCTRREIVEAVRAPHGIPGQYPGTCRHLTEVQRAARRRERPGALRLRADVARETVHDLLHGAWTGPVDDLVLRRADGTPAYNLAVVVDDAHEDVDQVVRGDDLLASAPRQMMIARLLDLPTPVYAHVPLVVDDQGRRLAKRGGAVTLPRLAARGVTPVAVLALLLHSLGGAVDQTAVDAAVDTGEPAALLAAAVASLELARLPRDPWTFHAPGDEAPAVR</sequence>
<dbReference type="GO" id="GO:0006424">
    <property type="term" value="P:glutamyl-tRNA aminoacylation"/>
    <property type="evidence" value="ECO:0007669"/>
    <property type="project" value="InterPro"/>
</dbReference>
<evidence type="ECO:0000256" key="4">
    <source>
        <dbReference type="ARBA" id="ARBA00022833"/>
    </source>
</evidence>
<keyword evidence="6 7" id="KW-0030">Aminoacyl-tRNA synthetase</keyword>
<evidence type="ECO:0000256" key="7">
    <source>
        <dbReference type="HAMAP-Rule" id="MF_01428"/>
    </source>
</evidence>
<keyword evidence="11" id="KW-1185">Reference proteome</keyword>
<dbReference type="GO" id="GO:0005829">
    <property type="term" value="C:cytosol"/>
    <property type="evidence" value="ECO:0007669"/>
    <property type="project" value="TreeGrafter"/>
</dbReference>
<feature type="binding site" evidence="7">
    <location>
        <position position="176"/>
    </location>
    <ligand>
        <name>L-glutamate</name>
        <dbReference type="ChEBI" id="CHEBI:29985"/>
    </ligand>
</feature>
<dbReference type="InterPro" id="IPR049940">
    <property type="entry name" value="GluQ/Sye"/>
</dbReference>
<protein>
    <recommendedName>
        <fullName evidence="7">Glutamyl-Q tRNA(Asp) synthetase</fullName>
        <shortName evidence="7">Glu-Q-RSs</shortName>
        <ecNumber evidence="7">6.1.1.-</ecNumber>
    </recommendedName>
</protein>
<accession>A0A7C8FQ07</accession>
<dbReference type="PANTHER" id="PTHR43311">
    <property type="entry name" value="GLUTAMATE--TRNA LIGASE"/>
    <property type="match status" value="1"/>
</dbReference>
<dbReference type="InterPro" id="IPR014729">
    <property type="entry name" value="Rossmann-like_a/b/a_fold"/>
</dbReference>
<feature type="binding site" evidence="7">
    <location>
        <position position="97"/>
    </location>
    <ligand>
        <name>Zn(2+)</name>
        <dbReference type="ChEBI" id="CHEBI:29105"/>
    </ligand>
</feature>
<dbReference type="Pfam" id="PF00749">
    <property type="entry name" value="tRNA-synt_1c"/>
    <property type="match status" value="1"/>
</dbReference>
<keyword evidence="2 7" id="KW-0479">Metal-binding</keyword>
<dbReference type="GO" id="GO:0008270">
    <property type="term" value="F:zinc ion binding"/>
    <property type="evidence" value="ECO:0007669"/>
    <property type="project" value="UniProtKB-UniRule"/>
</dbReference>
<dbReference type="Proteomes" id="UP000481339">
    <property type="component" value="Unassembled WGS sequence"/>
</dbReference>
<feature type="binding site" evidence="7">
    <location>
        <position position="41"/>
    </location>
    <ligand>
        <name>L-glutamate</name>
        <dbReference type="ChEBI" id="CHEBI:29985"/>
    </ligand>
</feature>
<comment type="similarity">
    <text evidence="7">Belongs to the class-I aminoacyl-tRNA synthetase family. GluQ subfamily.</text>
</comment>
<dbReference type="EMBL" id="WBKA01000004">
    <property type="protein sequence ID" value="KAB1631978.1"/>
    <property type="molecule type" value="Genomic_DNA"/>
</dbReference>
<dbReference type="PRINTS" id="PR00987">
    <property type="entry name" value="TRNASYNTHGLU"/>
</dbReference>
<keyword evidence="5 7" id="KW-0067">ATP-binding</keyword>
<feature type="binding site" evidence="7">
    <location>
        <position position="95"/>
    </location>
    <ligand>
        <name>Zn(2+)</name>
        <dbReference type="ChEBI" id="CHEBI:29105"/>
    </ligand>
</feature>
<evidence type="ECO:0000256" key="8">
    <source>
        <dbReference type="RuleBase" id="RU363037"/>
    </source>
</evidence>
<keyword evidence="4 7" id="KW-0862">Zinc</keyword>
<feature type="binding site" evidence="7">
    <location>
        <position position="116"/>
    </location>
    <ligand>
        <name>Zn(2+)</name>
        <dbReference type="ChEBI" id="CHEBI:29105"/>
    </ligand>
</feature>
<comment type="cofactor">
    <cofactor evidence="7">
        <name>Zn(2+)</name>
        <dbReference type="ChEBI" id="CHEBI:29105"/>
    </cofactor>
    <text evidence="7">Binds 1 zinc ion per subunit.</text>
</comment>
<feature type="binding site" evidence="7">
    <location>
        <position position="120"/>
    </location>
    <ligand>
        <name>Zn(2+)</name>
        <dbReference type="ChEBI" id="CHEBI:29105"/>
    </ligand>
</feature>
<evidence type="ECO:0000256" key="2">
    <source>
        <dbReference type="ARBA" id="ARBA00022723"/>
    </source>
</evidence>
<name>A0A7C8FQ07_9MICO</name>
<dbReference type="PANTHER" id="PTHR43311:SF1">
    <property type="entry name" value="GLUTAMYL-Q TRNA(ASP) SYNTHETASE"/>
    <property type="match status" value="1"/>
</dbReference>
<dbReference type="GO" id="GO:0004818">
    <property type="term" value="F:glutamate-tRNA ligase activity"/>
    <property type="evidence" value="ECO:0007669"/>
    <property type="project" value="TreeGrafter"/>
</dbReference>
<proteinExistence type="inferred from homology"/>
<evidence type="ECO:0000256" key="5">
    <source>
        <dbReference type="ARBA" id="ARBA00022840"/>
    </source>
</evidence>
<comment type="function">
    <text evidence="7">Catalyzes the tRNA-independent activation of glutamate in presence of ATP and the subsequent transfer of glutamate onto a tRNA(Asp). Glutamate is transferred on the 2-amino-5-(4,5-dihydroxy-2-cyclopenten-1-yl) moiety of the queuosine in the wobble position of the QUC anticodon.</text>
</comment>
<dbReference type="GO" id="GO:0006400">
    <property type="term" value="P:tRNA modification"/>
    <property type="evidence" value="ECO:0007669"/>
    <property type="project" value="InterPro"/>
</dbReference>
<dbReference type="GO" id="GO:0005524">
    <property type="term" value="F:ATP binding"/>
    <property type="evidence" value="ECO:0007669"/>
    <property type="project" value="UniProtKB-KW"/>
</dbReference>
<feature type="short sequence motif" description="'HIGH' region" evidence="7">
    <location>
        <begin position="8"/>
        <end position="18"/>
    </location>
</feature>
<evidence type="ECO:0000313" key="10">
    <source>
        <dbReference type="EMBL" id="KAB1631978.1"/>
    </source>
</evidence>
<dbReference type="OrthoDB" id="9807503at2"/>
<evidence type="ECO:0000256" key="1">
    <source>
        <dbReference type="ARBA" id="ARBA00022598"/>
    </source>
</evidence>
<dbReference type="InterPro" id="IPR001412">
    <property type="entry name" value="aa-tRNA-synth_I_CS"/>
</dbReference>
<feature type="domain" description="Glutamyl/glutaminyl-tRNA synthetase class Ib catalytic" evidence="9">
    <location>
        <begin position="5"/>
        <end position="259"/>
    </location>
</feature>
<feature type="binding site" evidence="7">
    <location>
        <position position="194"/>
    </location>
    <ligand>
        <name>L-glutamate</name>
        <dbReference type="ChEBI" id="CHEBI:29985"/>
    </ligand>
</feature>
<feature type="binding site" evidence="7">
    <location>
        <begin position="5"/>
        <end position="9"/>
    </location>
    <ligand>
        <name>L-glutamate</name>
        <dbReference type="ChEBI" id="CHEBI:29985"/>
    </ligand>
</feature>
<dbReference type="PROSITE" id="PS00178">
    <property type="entry name" value="AA_TRNA_LIGASE_I"/>
    <property type="match status" value="1"/>
</dbReference>
<evidence type="ECO:0000259" key="9">
    <source>
        <dbReference type="Pfam" id="PF00749"/>
    </source>
</evidence>
<dbReference type="SUPFAM" id="SSF52374">
    <property type="entry name" value="Nucleotidylyl transferase"/>
    <property type="match status" value="1"/>
</dbReference>
<dbReference type="Gene3D" id="3.40.50.620">
    <property type="entry name" value="HUPs"/>
    <property type="match status" value="1"/>
</dbReference>
<keyword evidence="1 7" id="KW-0436">Ligase</keyword>
<dbReference type="InterPro" id="IPR022380">
    <property type="entry name" value="Glu-Q_tRNA(Asp)_Synthase"/>
</dbReference>
<dbReference type="NCBIfam" id="NF004315">
    <property type="entry name" value="PRK05710.1-4"/>
    <property type="match status" value="1"/>
</dbReference>
<gene>
    <name evidence="7" type="primary">gluQ</name>
    <name evidence="10" type="ORF">F8O02_06590</name>
</gene>
<evidence type="ECO:0000256" key="6">
    <source>
        <dbReference type="ARBA" id="ARBA00023146"/>
    </source>
</evidence>
<dbReference type="RefSeq" id="WP_158036447.1">
    <property type="nucleotide sequence ID" value="NZ_BAAAZV010000020.1"/>
</dbReference>
<evidence type="ECO:0000256" key="3">
    <source>
        <dbReference type="ARBA" id="ARBA00022741"/>
    </source>
</evidence>
<feature type="short sequence motif" description="'KMSKS' region" evidence="7">
    <location>
        <begin position="232"/>
        <end position="236"/>
    </location>
</feature>
<keyword evidence="3 7" id="KW-0547">Nucleotide-binding</keyword>
<dbReference type="InterPro" id="IPR020058">
    <property type="entry name" value="Glu/Gln-tRNA-synth_Ib_cat-dom"/>
</dbReference>
<dbReference type="InterPro" id="IPR000924">
    <property type="entry name" value="Glu/Gln-tRNA-synth"/>
</dbReference>
<organism evidence="10 11">
    <name type="scientific">Pseudoclavibacter caeni</name>
    <dbReference type="NCBI Taxonomy" id="908846"/>
    <lineage>
        <taxon>Bacteria</taxon>
        <taxon>Bacillati</taxon>
        <taxon>Actinomycetota</taxon>
        <taxon>Actinomycetes</taxon>
        <taxon>Micrococcales</taxon>
        <taxon>Microbacteriaceae</taxon>
        <taxon>Pseudoclavibacter</taxon>
    </lineage>
</organism>
<reference evidence="10 11" key="1">
    <citation type="submission" date="2019-09" db="EMBL/GenBank/DDBJ databases">
        <title>Phylogeny of genus Pseudoclavibacter and closely related genus.</title>
        <authorList>
            <person name="Li Y."/>
        </authorList>
    </citation>
    <scope>NUCLEOTIDE SEQUENCE [LARGE SCALE GENOMIC DNA]</scope>
    <source>
        <strain evidence="10 11">JCM 16921</strain>
    </source>
</reference>
<evidence type="ECO:0000313" key="11">
    <source>
        <dbReference type="Proteomes" id="UP000481339"/>
    </source>
</evidence>